<accession>A0A973W2R1</accession>
<sequence>MTTRKQMLGRDLATTLDGITPPQEQFIGAEQKRLYEQEEKRNDAINACAKEWARIFKVDGADLWTRTMPQALFDTLEGFSPQCAIVAAEAFLKQFGWKIERPGDETRADAVHEALTGLVDEVEKLYHRAPRESDLPHEPGVYAANMPDSQRWSCPYHPNEIAEHIRSKIDGIVEIAVNPAR</sequence>
<name>A0A973W2R1_9BRAD</name>
<dbReference type="RefSeq" id="WP_166205783.1">
    <property type="nucleotide sequence ID" value="NZ_CP088285.1"/>
</dbReference>
<proteinExistence type="predicted"/>
<comment type="caution">
    <text evidence="1">The sequence shown here is derived from an EMBL/GenBank/DDBJ whole genome shotgun (WGS) entry which is preliminary data.</text>
</comment>
<reference evidence="1" key="1">
    <citation type="submission" date="2020-06" db="EMBL/GenBank/DDBJ databases">
        <title>Whole Genome Sequence of Bradyrhizobium sp. Strain 1S1.</title>
        <authorList>
            <person name="Bromfield E.S.P."/>
            <person name="Cloutier S."/>
        </authorList>
    </citation>
    <scope>NUCLEOTIDE SEQUENCE [LARGE SCALE GENOMIC DNA]</scope>
    <source>
        <strain evidence="1">1S1</strain>
    </source>
</reference>
<gene>
    <name evidence="1" type="ORF">HAP48_026580</name>
</gene>
<dbReference type="AlphaFoldDB" id="A0A973W2R1"/>
<organism evidence="1">
    <name type="scientific">Bradyrhizobium septentrionale</name>
    <dbReference type="NCBI Taxonomy" id="1404411"/>
    <lineage>
        <taxon>Bacteria</taxon>
        <taxon>Pseudomonadati</taxon>
        <taxon>Pseudomonadota</taxon>
        <taxon>Alphaproteobacteria</taxon>
        <taxon>Hyphomicrobiales</taxon>
        <taxon>Nitrobacteraceae</taxon>
        <taxon>Bradyrhizobium</taxon>
    </lineage>
</organism>
<evidence type="ECO:0000313" key="1">
    <source>
        <dbReference type="EMBL" id="NVI46461.1"/>
    </source>
</evidence>
<protein>
    <submittedName>
        <fullName evidence="1">Uncharacterized protein</fullName>
    </submittedName>
</protein>
<dbReference type="EMBL" id="JAAOLE020000001">
    <property type="protein sequence ID" value="NVI46461.1"/>
    <property type="molecule type" value="Genomic_DNA"/>
</dbReference>